<sequence length="198" mass="21823">MNRRRTGPSKGDMREAAILDAARTLFTEQPFDAVTIDDLARAAGLSRTGFYFYFRTKGAVLTALMARFWDVLGASHVWFDSTGPSPALLREQLLASARLWREHAGVLSCTPSSAEVREFNTRVTARHDQRCADKISRDQELGTATTTIAAIRLAEMIGAIRDARWAQMAKASDTELDDAVQDIAEAIQRLVYGPTTAS</sequence>
<dbReference type="InterPro" id="IPR009057">
    <property type="entry name" value="Homeodomain-like_sf"/>
</dbReference>
<evidence type="ECO:0000256" key="1">
    <source>
        <dbReference type="ARBA" id="ARBA00023015"/>
    </source>
</evidence>
<dbReference type="GO" id="GO:0003700">
    <property type="term" value="F:DNA-binding transcription factor activity"/>
    <property type="evidence" value="ECO:0007669"/>
    <property type="project" value="TreeGrafter"/>
</dbReference>
<evidence type="ECO:0000256" key="4">
    <source>
        <dbReference type="PROSITE-ProRule" id="PRU00335"/>
    </source>
</evidence>
<keyword evidence="1" id="KW-0805">Transcription regulation</keyword>
<dbReference type="SUPFAM" id="SSF46689">
    <property type="entry name" value="Homeodomain-like"/>
    <property type="match status" value="1"/>
</dbReference>
<dbReference type="Gene3D" id="1.10.357.10">
    <property type="entry name" value="Tetracycline Repressor, domain 2"/>
    <property type="match status" value="1"/>
</dbReference>
<feature type="domain" description="HTH tetR-type" evidence="5">
    <location>
        <begin position="12"/>
        <end position="72"/>
    </location>
</feature>
<keyword evidence="2 4" id="KW-0238">DNA-binding</keyword>
<dbReference type="RefSeq" id="WP_157751407.1">
    <property type="nucleotide sequence ID" value="NZ_BOMJ01000011.1"/>
</dbReference>
<proteinExistence type="predicted"/>
<evidence type="ECO:0000256" key="3">
    <source>
        <dbReference type="ARBA" id="ARBA00023163"/>
    </source>
</evidence>
<evidence type="ECO:0000313" key="7">
    <source>
        <dbReference type="Proteomes" id="UP000198688"/>
    </source>
</evidence>
<dbReference type="SUPFAM" id="SSF48498">
    <property type="entry name" value="Tetracyclin repressor-like, C-terminal domain"/>
    <property type="match status" value="1"/>
</dbReference>
<dbReference type="PANTHER" id="PTHR30055:SF234">
    <property type="entry name" value="HTH-TYPE TRANSCRIPTIONAL REGULATOR BETI"/>
    <property type="match status" value="1"/>
</dbReference>
<keyword evidence="7" id="KW-1185">Reference proteome</keyword>
<dbReference type="AlphaFoldDB" id="A0A1H1VAX0"/>
<dbReference type="OrthoDB" id="5242520at2"/>
<dbReference type="STRING" id="113562.SAMN04489716_1695"/>
<evidence type="ECO:0000259" key="5">
    <source>
        <dbReference type="PROSITE" id="PS50977"/>
    </source>
</evidence>
<dbReference type="Gene3D" id="1.10.10.60">
    <property type="entry name" value="Homeodomain-like"/>
    <property type="match status" value="1"/>
</dbReference>
<dbReference type="InterPro" id="IPR036271">
    <property type="entry name" value="Tet_transcr_reg_TetR-rel_C_sf"/>
</dbReference>
<reference evidence="6 7" key="1">
    <citation type="submission" date="2016-10" db="EMBL/GenBank/DDBJ databases">
        <authorList>
            <person name="de Groot N.N."/>
        </authorList>
    </citation>
    <scope>NUCLEOTIDE SEQUENCE [LARGE SCALE GENOMIC DNA]</scope>
    <source>
        <strain evidence="6 7">DSM 43941</strain>
    </source>
</reference>
<dbReference type="PRINTS" id="PR00455">
    <property type="entry name" value="HTHTETR"/>
</dbReference>
<name>A0A1H1VAX0_9ACTN</name>
<dbReference type="PROSITE" id="PS50977">
    <property type="entry name" value="HTH_TETR_2"/>
    <property type="match status" value="1"/>
</dbReference>
<dbReference type="InterPro" id="IPR001647">
    <property type="entry name" value="HTH_TetR"/>
</dbReference>
<accession>A0A1H1VAX0</accession>
<dbReference type="Proteomes" id="UP000198688">
    <property type="component" value="Chromosome I"/>
</dbReference>
<dbReference type="PANTHER" id="PTHR30055">
    <property type="entry name" value="HTH-TYPE TRANSCRIPTIONAL REGULATOR RUTR"/>
    <property type="match status" value="1"/>
</dbReference>
<gene>
    <name evidence="6" type="ORF">SAMN04489716_1695</name>
</gene>
<dbReference type="GO" id="GO:0045892">
    <property type="term" value="P:negative regulation of DNA-templated transcription"/>
    <property type="evidence" value="ECO:0007669"/>
    <property type="project" value="UniProtKB-ARBA"/>
</dbReference>
<evidence type="ECO:0000313" key="6">
    <source>
        <dbReference type="EMBL" id="SDS81770.1"/>
    </source>
</evidence>
<keyword evidence="3" id="KW-0804">Transcription</keyword>
<evidence type="ECO:0000256" key="2">
    <source>
        <dbReference type="ARBA" id="ARBA00023125"/>
    </source>
</evidence>
<dbReference type="FunFam" id="1.10.10.60:FF:000141">
    <property type="entry name" value="TetR family transcriptional regulator"/>
    <property type="match status" value="1"/>
</dbReference>
<dbReference type="EMBL" id="LT629758">
    <property type="protein sequence ID" value="SDS81770.1"/>
    <property type="molecule type" value="Genomic_DNA"/>
</dbReference>
<protein>
    <submittedName>
        <fullName evidence="6">DNA-binding transcriptional regulator, AcrR family</fullName>
    </submittedName>
</protein>
<dbReference type="GO" id="GO:0000976">
    <property type="term" value="F:transcription cis-regulatory region binding"/>
    <property type="evidence" value="ECO:0007669"/>
    <property type="project" value="TreeGrafter"/>
</dbReference>
<dbReference type="Pfam" id="PF00440">
    <property type="entry name" value="TetR_N"/>
    <property type="match status" value="1"/>
</dbReference>
<dbReference type="InterPro" id="IPR050109">
    <property type="entry name" value="HTH-type_TetR-like_transc_reg"/>
</dbReference>
<feature type="DNA-binding region" description="H-T-H motif" evidence="4">
    <location>
        <begin position="35"/>
        <end position="54"/>
    </location>
</feature>
<organism evidence="6 7">
    <name type="scientific">Actinoplanes derwentensis</name>
    <dbReference type="NCBI Taxonomy" id="113562"/>
    <lineage>
        <taxon>Bacteria</taxon>
        <taxon>Bacillati</taxon>
        <taxon>Actinomycetota</taxon>
        <taxon>Actinomycetes</taxon>
        <taxon>Micromonosporales</taxon>
        <taxon>Micromonosporaceae</taxon>
        <taxon>Actinoplanes</taxon>
    </lineage>
</organism>